<reference evidence="1" key="2">
    <citation type="submission" date="2024-05" db="EMBL/GenBank/DDBJ databases">
        <title>Rhodohalobacter halophilus gen. nov., sp. nov., a moderately halophilic member of the family Balneolaceae.</title>
        <authorList>
            <person name="Xia J."/>
        </authorList>
    </citation>
    <scope>NUCLEOTIDE SEQUENCE</scope>
    <source>
        <strain evidence="1">WB101</strain>
    </source>
</reference>
<evidence type="ECO:0000313" key="1">
    <source>
        <dbReference type="EMBL" id="MCG2588242.1"/>
    </source>
</evidence>
<dbReference type="Pfam" id="PF17170">
    <property type="entry name" value="DUF5128"/>
    <property type="match status" value="1"/>
</dbReference>
<dbReference type="InterPro" id="IPR011042">
    <property type="entry name" value="6-blade_b-propeller_TolB-like"/>
</dbReference>
<evidence type="ECO:0000313" key="2">
    <source>
        <dbReference type="Proteomes" id="UP001165366"/>
    </source>
</evidence>
<protein>
    <submittedName>
        <fullName evidence="1">6-bladed beta-propeller</fullName>
    </submittedName>
</protein>
<reference evidence="1" key="1">
    <citation type="submission" date="2022-01" db="EMBL/GenBank/DDBJ databases">
        <authorList>
            <person name="Wang Y."/>
        </authorList>
    </citation>
    <scope>NUCLEOTIDE SEQUENCE</scope>
    <source>
        <strain evidence="1">WB101</strain>
    </source>
</reference>
<keyword evidence="2" id="KW-1185">Reference proteome</keyword>
<proteinExistence type="predicted"/>
<accession>A0ABS9KBK8</accession>
<gene>
    <name evidence="1" type="ORF">L6773_06665</name>
</gene>
<dbReference type="Proteomes" id="UP001165366">
    <property type="component" value="Unassembled WGS sequence"/>
</dbReference>
<dbReference type="SUPFAM" id="SSF63829">
    <property type="entry name" value="Calcium-dependent phosphotriesterase"/>
    <property type="match status" value="1"/>
</dbReference>
<dbReference type="Gene3D" id="2.120.10.30">
    <property type="entry name" value="TolB, C-terminal domain"/>
    <property type="match status" value="1"/>
</dbReference>
<organism evidence="1 2">
    <name type="scientific">Rhodohalobacter sulfatireducens</name>
    <dbReference type="NCBI Taxonomy" id="2911366"/>
    <lineage>
        <taxon>Bacteria</taxon>
        <taxon>Pseudomonadati</taxon>
        <taxon>Balneolota</taxon>
        <taxon>Balneolia</taxon>
        <taxon>Balneolales</taxon>
        <taxon>Balneolaceae</taxon>
        <taxon>Rhodohalobacter</taxon>
    </lineage>
</organism>
<sequence length="393" mass="45484">MSRLNIYFIILLFLSTACSKSEEIEIPEKISEYENVSVFPADSEPQYTITLDRQTVYGDTEDILLGSRLSVTVDNRNRVYIADNQEIVLHLYNPDGTYNRQIGQEGEGPGEYRRIGNMQAGSSYFHLMDRNLTKITRYNLDTFEVEGDISLTVDRGETDGYFQYPQGFYLLSDSTYLLQIGTGFTAGDAEEDTDRTIEGRILNVKTEKTGDSAIVSFPSAEALIHREENSMMVMSVPYNRKSVISVQDGEIIYGWSQDFLLKVYDQNGRYQRAIYYPYENVSLDRNQVLELYSDHEEQWQDMVRRDDMPESWPVFESFTVDDEGRIWVEKLTENRDESEFVVLENSGELLATFNWPSNKEVMEIKNGFLYTLETNEETGLREVVKYGITFENR</sequence>
<dbReference type="EMBL" id="JAKLWS010000006">
    <property type="protein sequence ID" value="MCG2588242.1"/>
    <property type="molecule type" value="Genomic_DNA"/>
</dbReference>
<name>A0ABS9KBK8_9BACT</name>
<dbReference type="PROSITE" id="PS51257">
    <property type="entry name" value="PROKAR_LIPOPROTEIN"/>
    <property type="match status" value="1"/>
</dbReference>
<dbReference type="RefSeq" id="WP_237853085.1">
    <property type="nucleotide sequence ID" value="NZ_JAKLWS010000006.1"/>
</dbReference>
<comment type="caution">
    <text evidence="1">The sequence shown here is derived from an EMBL/GenBank/DDBJ whole genome shotgun (WGS) entry which is preliminary data.</text>
</comment>